<protein>
    <submittedName>
        <fullName evidence="1">Uncharacterized protein</fullName>
    </submittedName>
</protein>
<organism evidence="1">
    <name type="scientific">Myoviridae sp. ctCo31</name>
    <dbReference type="NCBI Taxonomy" id="2825053"/>
    <lineage>
        <taxon>Viruses</taxon>
        <taxon>Duplodnaviria</taxon>
        <taxon>Heunggongvirae</taxon>
        <taxon>Uroviricota</taxon>
        <taxon>Caudoviricetes</taxon>
    </lineage>
</organism>
<name>A0A8S5UME6_9CAUD</name>
<accession>A0A8S5UME6</accession>
<dbReference type="EMBL" id="BK016109">
    <property type="protein sequence ID" value="DAF95655.1"/>
    <property type="molecule type" value="Genomic_DNA"/>
</dbReference>
<evidence type="ECO:0000313" key="1">
    <source>
        <dbReference type="EMBL" id="DAF95655.1"/>
    </source>
</evidence>
<reference evidence="1" key="1">
    <citation type="journal article" date="2021" name="Proc. Natl. Acad. Sci. U.S.A.">
        <title>A Catalog of Tens of Thousands of Viruses from Human Metagenomes Reveals Hidden Associations with Chronic Diseases.</title>
        <authorList>
            <person name="Tisza M.J."/>
            <person name="Buck C.B."/>
        </authorList>
    </citation>
    <scope>NUCLEOTIDE SEQUENCE</scope>
    <source>
        <strain evidence="1">CtCo31</strain>
    </source>
</reference>
<sequence>MLNLISFLHIKQMKFYLEKLKIHLHKKFITKLFQ</sequence>
<proteinExistence type="predicted"/>